<dbReference type="InterPro" id="IPR029058">
    <property type="entry name" value="AB_hydrolase_fold"/>
</dbReference>
<evidence type="ECO:0000313" key="3">
    <source>
        <dbReference type="Proteomes" id="UP000237351"/>
    </source>
</evidence>
<dbReference type="AlphaFoldDB" id="A0A1W6N3V6"/>
<protein>
    <recommendedName>
        <fullName evidence="1">Serine aminopeptidase S33 domain-containing protein</fullName>
    </recommendedName>
</protein>
<dbReference type="PANTHER" id="PTHR11614">
    <property type="entry name" value="PHOSPHOLIPASE-RELATED"/>
    <property type="match status" value="1"/>
</dbReference>
<feature type="domain" description="Serine aminopeptidase S33" evidence="1">
    <location>
        <begin position="41"/>
        <end position="295"/>
    </location>
</feature>
<dbReference type="Proteomes" id="UP000237351">
    <property type="component" value="Chromosome"/>
</dbReference>
<dbReference type="Gene3D" id="3.40.50.1820">
    <property type="entry name" value="alpha/beta hydrolase"/>
    <property type="match status" value="1"/>
</dbReference>
<dbReference type="STRING" id="1414854.GQ61_02870"/>
<proteinExistence type="predicted"/>
<gene>
    <name evidence="2" type="ORF">GQ61_02870</name>
</gene>
<accession>A0A1W6N3V6</accession>
<sequence>MASSEYNYMTTKDGAKIRIAHWSPGSDSNTYYRDDAGRLQPTVLLLQGRASFIEKFDEIVDALLNRGYSVWALDWRGQGVSTRLTENRQKGHIDSYETYITDLNQFLTEYVLPDANGPIIALGQSMGGHLVLRYLHDYPGHISGAILTAPMLDVNTGGYPKGIAKFLAKFTNKIGLGENYIFGHGDFLPTKEPYEDNFLTHDRERFFKLKRLQMEHPHLIIGGVTFGWLDATFESIAKLSQPGYLQDIKVPVLILAAGEEQVVDNSGIQRICDMLPQCHLKVYENARHQILSEVDEILKQFWNDFDHFIDEQILRQPQNRSTEGRLIESAQLTRMERRRPTLSKDINRLKPNF</sequence>
<dbReference type="EMBL" id="CP008743">
    <property type="protein sequence ID" value="ARN84438.1"/>
    <property type="molecule type" value="Genomic_DNA"/>
</dbReference>
<keyword evidence="3" id="KW-1185">Reference proteome</keyword>
<dbReference type="KEGG" id="naf:GQ61_02870"/>
<dbReference type="Pfam" id="PF12146">
    <property type="entry name" value="Hydrolase_4"/>
    <property type="match status" value="1"/>
</dbReference>
<organism evidence="2 3">
    <name type="scientific">Candidatus Nucleicultrix amoebiphila FS5</name>
    <dbReference type="NCBI Taxonomy" id="1414854"/>
    <lineage>
        <taxon>Bacteria</taxon>
        <taxon>Pseudomonadati</taxon>
        <taxon>Pseudomonadota</taxon>
        <taxon>Alphaproteobacteria</taxon>
        <taxon>Holosporales</taxon>
        <taxon>Candidatus Nucleicultricaceae</taxon>
        <taxon>Candidatus Nucleicultrix</taxon>
    </lineage>
</organism>
<dbReference type="InterPro" id="IPR051044">
    <property type="entry name" value="MAG_DAG_Lipase"/>
</dbReference>
<dbReference type="RefSeq" id="WP_198157383.1">
    <property type="nucleotide sequence ID" value="NZ_CP008743.1"/>
</dbReference>
<dbReference type="InterPro" id="IPR022742">
    <property type="entry name" value="Hydrolase_4"/>
</dbReference>
<name>A0A1W6N3V6_9PROT</name>
<evidence type="ECO:0000313" key="2">
    <source>
        <dbReference type="EMBL" id="ARN84438.1"/>
    </source>
</evidence>
<reference evidence="2 3" key="1">
    <citation type="submission" date="2014-06" db="EMBL/GenBank/DDBJ databases">
        <title>The genome of the endonuclear symbiont Nucleicultrix amoebiphila.</title>
        <authorList>
            <person name="Schulz F."/>
            <person name="Horn M."/>
        </authorList>
    </citation>
    <scope>NUCLEOTIDE SEQUENCE [LARGE SCALE GENOMIC DNA]</scope>
    <source>
        <strain evidence="2 3">FS5</strain>
    </source>
</reference>
<evidence type="ECO:0000259" key="1">
    <source>
        <dbReference type="Pfam" id="PF12146"/>
    </source>
</evidence>
<dbReference type="SUPFAM" id="SSF53474">
    <property type="entry name" value="alpha/beta-Hydrolases"/>
    <property type="match status" value="1"/>
</dbReference>